<dbReference type="SUPFAM" id="SSF56112">
    <property type="entry name" value="Protein kinase-like (PK-like)"/>
    <property type="match status" value="1"/>
</dbReference>
<keyword evidence="2" id="KW-1185">Reference proteome</keyword>
<dbReference type="GO" id="GO:0004672">
    <property type="term" value="F:protein kinase activity"/>
    <property type="evidence" value="ECO:0007669"/>
    <property type="project" value="InterPro"/>
</dbReference>
<dbReference type="EMBL" id="BFAD01000006">
    <property type="protein sequence ID" value="GBE84034.1"/>
    <property type="molecule type" value="Genomic_DNA"/>
</dbReference>
<accession>A0A401GQL2</accession>
<evidence type="ECO:0000313" key="1">
    <source>
        <dbReference type="EMBL" id="GBE84034.1"/>
    </source>
</evidence>
<comment type="caution">
    <text evidence="1">The sequence shown here is derived from an EMBL/GenBank/DDBJ whole genome shotgun (WGS) entry which is preliminary data.</text>
</comment>
<name>A0A401GQL2_9APHY</name>
<dbReference type="Proteomes" id="UP000287166">
    <property type="component" value="Unassembled WGS sequence"/>
</dbReference>
<evidence type="ECO:0000313" key="2">
    <source>
        <dbReference type="Proteomes" id="UP000287166"/>
    </source>
</evidence>
<organism evidence="1 2">
    <name type="scientific">Sparassis crispa</name>
    <dbReference type="NCBI Taxonomy" id="139825"/>
    <lineage>
        <taxon>Eukaryota</taxon>
        <taxon>Fungi</taxon>
        <taxon>Dikarya</taxon>
        <taxon>Basidiomycota</taxon>
        <taxon>Agaricomycotina</taxon>
        <taxon>Agaricomycetes</taxon>
        <taxon>Polyporales</taxon>
        <taxon>Sparassidaceae</taxon>
        <taxon>Sparassis</taxon>
    </lineage>
</organism>
<dbReference type="RefSeq" id="XP_027614947.1">
    <property type="nucleotide sequence ID" value="XM_027759146.1"/>
</dbReference>
<reference evidence="1 2" key="1">
    <citation type="journal article" date="2018" name="Sci. Rep.">
        <title>Genome sequence of the cauliflower mushroom Sparassis crispa (Hanabiratake) and its association with beneficial usage.</title>
        <authorList>
            <person name="Kiyama R."/>
            <person name="Furutani Y."/>
            <person name="Kawaguchi K."/>
            <person name="Nakanishi T."/>
        </authorList>
    </citation>
    <scope>NUCLEOTIDE SEQUENCE [LARGE SCALE GENOMIC DNA]</scope>
</reference>
<sequence length="382" mass="43649">MASHFRLTFRDLPSLTLPDDDFFRAPYPATTSEYLAFCDGLKQHASAWHPSDAPWTVDIVQRWRSLDLPCLRTNLLPPEYRPVPEVVRHASFTQQDQEVILAMYIPLQTGPQKWGQVWHGTMNVRSLIRTESRQGLAPAPVVVKIFQESLFEDPSLFEPEMGIAQGGWLTGAQQARREAWAYSSTRSLQGREVPWSYGMFKFRLSHGELAFAHVMECVEGQLGKNVSLRDSSEAQLWLLADAISSGFYKMIECGILHFDLSLRNIIIRLGSSYPVVFLDLTFAFEYTESMIDDGVIPLMIALRDMGADMYVIKAWLDDRVHSGLSWSRMFVRGFELRPHWFDHVSDIMTPEHRRELFEGPRLKLPSSILRLLGAHQIDASSC</sequence>
<gene>
    <name evidence="1" type="ORF">SCP_0600110</name>
</gene>
<dbReference type="OrthoDB" id="2803071at2759"/>
<dbReference type="InterPro" id="IPR008266">
    <property type="entry name" value="Tyr_kinase_AS"/>
</dbReference>
<dbReference type="GeneID" id="38780951"/>
<dbReference type="PROSITE" id="PS00109">
    <property type="entry name" value="PROTEIN_KINASE_TYR"/>
    <property type="match status" value="1"/>
</dbReference>
<dbReference type="InParanoid" id="A0A401GQL2"/>
<protein>
    <submittedName>
        <fullName evidence="1">Uncharacterized protein</fullName>
    </submittedName>
</protein>
<dbReference type="AlphaFoldDB" id="A0A401GQL2"/>
<dbReference type="InterPro" id="IPR011009">
    <property type="entry name" value="Kinase-like_dom_sf"/>
</dbReference>
<proteinExistence type="predicted"/>